<accession>A0ABQ7H9N1</accession>
<name>A0ABQ7H9N1_DUNSA</name>
<comment type="pathway">
    <text evidence="8">Porphyrin-containing compound metabolism.</text>
</comment>
<gene>
    <name evidence="12" type="ORF">DUNSADRAFT_12825</name>
</gene>
<evidence type="ECO:0000313" key="13">
    <source>
        <dbReference type="Proteomes" id="UP000815325"/>
    </source>
</evidence>
<dbReference type="PANTHER" id="PTHR44119:SF1">
    <property type="entry name" value="MAGNESIUM-CHELATASE SUBUNIT CHLH, CHLOROPLASTIC"/>
    <property type="match status" value="1"/>
</dbReference>
<evidence type="ECO:0000256" key="4">
    <source>
        <dbReference type="ARBA" id="ARBA00022598"/>
    </source>
</evidence>
<dbReference type="EC" id="6.6.1.1" evidence="2"/>
<feature type="coiled-coil region" evidence="10">
    <location>
        <begin position="83"/>
        <end position="110"/>
    </location>
</feature>
<evidence type="ECO:0000256" key="10">
    <source>
        <dbReference type="SAM" id="Coils"/>
    </source>
</evidence>
<dbReference type="PANTHER" id="PTHR44119">
    <property type="entry name" value="MAGNESIUM-CHELATASE SUBUNIT CHLH, CHLOROPLASTIC"/>
    <property type="match status" value="1"/>
</dbReference>
<comment type="similarity">
    <text evidence="1">Belongs to the Mg-chelatase subunit H family.</text>
</comment>
<keyword evidence="13" id="KW-1185">Reference proteome</keyword>
<proteinExistence type="inferred from homology"/>
<evidence type="ECO:0000313" key="12">
    <source>
        <dbReference type="EMBL" id="KAF5843563.1"/>
    </source>
</evidence>
<keyword evidence="4" id="KW-0436">Ligase</keyword>
<keyword evidence="5" id="KW-0547">Nucleotide-binding</keyword>
<sequence length="423" mass="46416">MLLGQAAPLHFLPQTERVRKLASCSISGPERQRPSTHHVVCHKLSFPRHVGLLAPLRAQLKSEAEVFNEGLFSEGLAGDIGDGADLEERANQLREQASILTQQINELYNKCFSNVCVEVPNEKQQQDSQQEERGMVVRAFPQMDEALFAELGRTEPQVLAALLAQKEKEDAAGWRALQAQATTLQLQRSRIENEIAEISNAVSDFARSSAQQDARVAREAAMAPMANGAAAPAVGANGASVSGSAHAGRPPLRVVMMTGFESFNVDLYKRAAARVKSLAPHIEMDVFSDRDILEPGPSANRVAAALENADVFFGSLLFDFDQVEWLRPKIERVPLRFVFESALELMSCTKVGGFSMAGGQQKGPPPAVKKVLSLFGSGREEDKMVGYLSFLKIGPKLLKFIPGQKAADLRNWLTVYSYWNQVR</sequence>
<comment type="catalytic activity">
    <reaction evidence="9">
        <text>protoporphyrin IX + Mg(2+) + ATP + H2O = Mg-protoporphyrin IX + ADP + phosphate + 3 H(+)</text>
        <dbReference type="Rhea" id="RHEA:13961"/>
        <dbReference type="ChEBI" id="CHEBI:15377"/>
        <dbReference type="ChEBI" id="CHEBI:15378"/>
        <dbReference type="ChEBI" id="CHEBI:18420"/>
        <dbReference type="ChEBI" id="CHEBI:30616"/>
        <dbReference type="ChEBI" id="CHEBI:43474"/>
        <dbReference type="ChEBI" id="CHEBI:57306"/>
        <dbReference type="ChEBI" id="CHEBI:60492"/>
        <dbReference type="ChEBI" id="CHEBI:456216"/>
        <dbReference type="EC" id="6.6.1.1"/>
    </reaction>
</comment>
<evidence type="ECO:0000256" key="3">
    <source>
        <dbReference type="ARBA" id="ARBA00022531"/>
    </source>
</evidence>
<dbReference type="Proteomes" id="UP000815325">
    <property type="component" value="Unassembled WGS sequence"/>
</dbReference>
<organism evidence="12 13">
    <name type="scientific">Dunaliella salina</name>
    <name type="common">Green alga</name>
    <name type="synonym">Protococcus salinus</name>
    <dbReference type="NCBI Taxonomy" id="3046"/>
    <lineage>
        <taxon>Eukaryota</taxon>
        <taxon>Viridiplantae</taxon>
        <taxon>Chlorophyta</taxon>
        <taxon>core chlorophytes</taxon>
        <taxon>Chlorophyceae</taxon>
        <taxon>CS clade</taxon>
        <taxon>Chlamydomonadales</taxon>
        <taxon>Dunaliellaceae</taxon>
        <taxon>Dunaliella</taxon>
    </lineage>
</organism>
<feature type="domain" description="Magnesium chelatase subunit H N-terminal" evidence="11">
    <location>
        <begin position="253"/>
        <end position="413"/>
    </location>
</feature>
<reference evidence="12" key="1">
    <citation type="submission" date="2017-08" db="EMBL/GenBank/DDBJ databases">
        <authorList>
            <person name="Polle J.E."/>
            <person name="Barry K."/>
            <person name="Cushman J."/>
            <person name="Schmutz J."/>
            <person name="Tran D."/>
            <person name="Hathwaick L.T."/>
            <person name="Yim W.C."/>
            <person name="Jenkins J."/>
            <person name="Mckie-Krisberg Z.M."/>
            <person name="Prochnik S."/>
            <person name="Lindquist E."/>
            <person name="Dockter R.B."/>
            <person name="Adam C."/>
            <person name="Molina H."/>
            <person name="Bunkerborg J."/>
            <person name="Jin E."/>
            <person name="Buchheim M."/>
            <person name="Magnuson J."/>
        </authorList>
    </citation>
    <scope>NUCLEOTIDE SEQUENCE</scope>
    <source>
        <strain evidence="12">CCAP 19/18</strain>
    </source>
</reference>
<evidence type="ECO:0000256" key="7">
    <source>
        <dbReference type="ARBA" id="ARBA00023171"/>
    </source>
</evidence>
<dbReference type="InterPro" id="IPR003672">
    <property type="entry name" value="CobN/Mg_chltase"/>
</dbReference>
<dbReference type="EMBL" id="MU069440">
    <property type="protein sequence ID" value="KAF5843563.1"/>
    <property type="molecule type" value="Genomic_DNA"/>
</dbReference>
<keyword evidence="6" id="KW-0067">ATP-binding</keyword>
<evidence type="ECO:0000256" key="5">
    <source>
        <dbReference type="ARBA" id="ARBA00022741"/>
    </source>
</evidence>
<protein>
    <recommendedName>
        <fullName evidence="2">magnesium chelatase</fullName>
        <ecNumber evidence="2">6.6.1.1</ecNumber>
    </recommendedName>
</protein>
<evidence type="ECO:0000256" key="1">
    <source>
        <dbReference type="ARBA" id="ARBA00010851"/>
    </source>
</evidence>
<evidence type="ECO:0000259" key="11">
    <source>
        <dbReference type="Pfam" id="PF11965"/>
    </source>
</evidence>
<evidence type="ECO:0000256" key="8">
    <source>
        <dbReference type="ARBA" id="ARBA00023444"/>
    </source>
</evidence>
<keyword evidence="3" id="KW-0602">Photosynthesis</keyword>
<evidence type="ECO:0000256" key="2">
    <source>
        <dbReference type="ARBA" id="ARBA00012825"/>
    </source>
</evidence>
<dbReference type="InterPro" id="IPR022571">
    <property type="entry name" value="Mg_chelatase_H_N"/>
</dbReference>
<keyword evidence="10" id="KW-0175">Coiled coil</keyword>
<evidence type="ECO:0000256" key="6">
    <source>
        <dbReference type="ARBA" id="ARBA00022840"/>
    </source>
</evidence>
<dbReference type="Pfam" id="PF11965">
    <property type="entry name" value="DUF3479"/>
    <property type="match status" value="1"/>
</dbReference>
<comment type="caution">
    <text evidence="12">The sequence shown here is derived from an EMBL/GenBank/DDBJ whole genome shotgun (WGS) entry which is preliminary data.</text>
</comment>
<keyword evidence="7" id="KW-0149">Chlorophyll biosynthesis</keyword>
<evidence type="ECO:0000256" key="9">
    <source>
        <dbReference type="ARBA" id="ARBA00048693"/>
    </source>
</evidence>